<evidence type="ECO:0000313" key="3">
    <source>
        <dbReference type="Proteomes" id="UP001151760"/>
    </source>
</evidence>
<feature type="compositionally biased region" description="Basic and acidic residues" evidence="1">
    <location>
        <begin position="100"/>
        <end position="109"/>
    </location>
</feature>
<feature type="region of interest" description="Disordered" evidence="1">
    <location>
        <begin position="86"/>
        <end position="109"/>
    </location>
</feature>
<feature type="region of interest" description="Disordered" evidence="1">
    <location>
        <begin position="1"/>
        <end position="43"/>
    </location>
</feature>
<protein>
    <submittedName>
        <fullName evidence="2">Uncharacterized protein</fullName>
    </submittedName>
</protein>
<evidence type="ECO:0000313" key="2">
    <source>
        <dbReference type="EMBL" id="GJT59911.1"/>
    </source>
</evidence>
<accession>A0ABQ5F945</accession>
<comment type="caution">
    <text evidence="2">The sequence shown here is derived from an EMBL/GenBank/DDBJ whole genome shotgun (WGS) entry which is preliminary data.</text>
</comment>
<gene>
    <name evidence="2" type="ORF">Tco_1003444</name>
</gene>
<proteinExistence type="predicted"/>
<reference evidence="2" key="1">
    <citation type="journal article" date="2022" name="Int. J. Mol. Sci.">
        <title>Draft Genome of Tanacetum Coccineum: Genomic Comparison of Closely Related Tanacetum-Family Plants.</title>
        <authorList>
            <person name="Yamashiro T."/>
            <person name="Shiraishi A."/>
            <person name="Nakayama K."/>
            <person name="Satake H."/>
        </authorList>
    </citation>
    <scope>NUCLEOTIDE SEQUENCE</scope>
</reference>
<keyword evidence="3" id="KW-1185">Reference proteome</keyword>
<reference evidence="2" key="2">
    <citation type="submission" date="2022-01" db="EMBL/GenBank/DDBJ databases">
        <authorList>
            <person name="Yamashiro T."/>
            <person name="Shiraishi A."/>
            <person name="Satake H."/>
            <person name="Nakayama K."/>
        </authorList>
    </citation>
    <scope>NUCLEOTIDE SEQUENCE</scope>
</reference>
<organism evidence="2 3">
    <name type="scientific">Tanacetum coccineum</name>
    <dbReference type="NCBI Taxonomy" id="301880"/>
    <lineage>
        <taxon>Eukaryota</taxon>
        <taxon>Viridiplantae</taxon>
        <taxon>Streptophyta</taxon>
        <taxon>Embryophyta</taxon>
        <taxon>Tracheophyta</taxon>
        <taxon>Spermatophyta</taxon>
        <taxon>Magnoliopsida</taxon>
        <taxon>eudicotyledons</taxon>
        <taxon>Gunneridae</taxon>
        <taxon>Pentapetalae</taxon>
        <taxon>asterids</taxon>
        <taxon>campanulids</taxon>
        <taxon>Asterales</taxon>
        <taxon>Asteraceae</taxon>
        <taxon>Asteroideae</taxon>
        <taxon>Anthemideae</taxon>
        <taxon>Anthemidinae</taxon>
        <taxon>Tanacetum</taxon>
    </lineage>
</organism>
<sequence length="123" mass="14354">MPDFTSVPEDEVSPPTPTYKPPSQRHQKERREKDNRRPPVFGRIGKKVSDTQTANLQNLDTHENKDRRISTDIGWQSRFLRSAAEEKARPQRLLNNAGRKKWDPRNPRTNIVKDEDAKICLRP</sequence>
<name>A0ABQ5F945_9ASTR</name>
<evidence type="ECO:0000256" key="1">
    <source>
        <dbReference type="SAM" id="MobiDB-lite"/>
    </source>
</evidence>
<dbReference type="EMBL" id="BQNB010017150">
    <property type="protein sequence ID" value="GJT59911.1"/>
    <property type="molecule type" value="Genomic_DNA"/>
</dbReference>
<dbReference type="Proteomes" id="UP001151760">
    <property type="component" value="Unassembled WGS sequence"/>
</dbReference>